<protein>
    <submittedName>
        <fullName evidence="3">Uncharacterized protein</fullName>
    </submittedName>
</protein>
<dbReference type="RefSeq" id="WP_406953282.1">
    <property type="nucleotide sequence ID" value="NZ_JAYMRW010000011.1"/>
</dbReference>
<evidence type="ECO:0000256" key="2">
    <source>
        <dbReference type="SAM" id="Phobius"/>
    </source>
</evidence>
<name>A0ABU9SHD1_9BURK</name>
<dbReference type="Proteomes" id="UP001390669">
    <property type="component" value="Unassembled WGS sequence"/>
</dbReference>
<evidence type="ECO:0000256" key="1">
    <source>
        <dbReference type="SAM" id="MobiDB-lite"/>
    </source>
</evidence>
<feature type="transmembrane region" description="Helical" evidence="2">
    <location>
        <begin position="493"/>
        <end position="515"/>
    </location>
</feature>
<accession>A0ABU9SHD1</accession>
<keyword evidence="4" id="KW-1185">Reference proteome</keyword>
<evidence type="ECO:0000313" key="3">
    <source>
        <dbReference type="EMBL" id="MEM5450754.1"/>
    </source>
</evidence>
<feature type="transmembrane region" description="Helical" evidence="2">
    <location>
        <begin position="521"/>
        <end position="543"/>
    </location>
</feature>
<evidence type="ECO:0000313" key="4">
    <source>
        <dbReference type="Proteomes" id="UP001390669"/>
    </source>
</evidence>
<proteinExistence type="predicted"/>
<gene>
    <name evidence="3" type="ORF">VSR33_25045</name>
</gene>
<keyword evidence="2" id="KW-0812">Transmembrane</keyword>
<organism evidence="3 4">
    <name type="scientific">Paraburkholderia guartelaensis</name>
    <dbReference type="NCBI Taxonomy" id="2546446"/>
    <lineage>
        <taxon>Bacteria</taxon>
        <taxon>Pseudomonadati</taxon>
        <taxon>Pseudomonadota</taxon>
        <taxon>Betaproteobacteria</taxon>
        <taxon>Burkholderiales</taxon>
        <taxon>Burkholderiaceae</taxon>
        <taxon>Paraburkholderia</taxon>
    </lineage>
</organism>
<dbReference type="EMBL" id="JAYMRW010000011">
    <property type="protein sequence ID" value="MEM5450754.1"/>
    <property type="molecule type" value="Genomic_DNA"/>
</dbReference>
<feature type="compositionally biased region" description="Basic and acidic residues" evidence="1">
    <location>
        <begin position="336"/>
        <end position="349"/>
    </location>
</feature>
<comment type="caution">
    <text evidence="3">The sequence shown here is derived from an EMBL/GenBank/DDBJ whole genome shotgun (WGS) entry which is preliminary data.</text>
</comment>
<feature type="transmembrane region" description="Helical" evidence="2">
    <location>
        <begin position="371"/>
        <end position="391"/>
    </location>
</feature>
<keyword evidence="2" id="KW-0472">Membrane</keyword>
<feature type="compositionally biased region" description="Basic and acidic residues" evidence="1">
    <location>
        <begin position="309"/>
        <end position="318"/>
    </location>
</feature>
<reference evidence="3 4" key="1">
    <citation type="submission" date="2024-01" db="EMBL/GenBank/DDBJ databases">
        <title>The diversity of rhizobia nodulating Mimosa spp. in eleven states of Brazil covering several biomes is determined by host plant, location, and edaphic factors.</title>
        <authorList>
            <person name="Rouws L."/>
            <person name="Barauna A."/>
            <person name="Beukes C."/>
            <person name="De Faria S.M."/>
            <person name="Gross E."/>
            <person name="Dos Reis Junior F.B."/>
            <person name="Simon M."/>
            <person name="Maluk M."/>
            <person name="Odee D.W."/>
            <person name="Kenicer G."/>
            <person name="Young J.P.W."/>
            <person name="Reis V.M."/>
            <person name="Zilli J."/>
            <person name="James E.K."/>
        </authorList>
    </citation>
    <scope>NUCLEOTIDE SEQUENCE [LARGE SCALE GENOMIC DNA]</scope>
    <source>
        <strain evidence="3 4">JPY164</strain>
    </source>
</reference>
<sequence>MDTNDDGVARTRSAGCRAGTKAHTRHSLLNEANMSLLTRNDSSPATPAASSTGLSAATPVALSDAGDIAVHDTSLDDGDEQAGLPVNERGEPLDAAAAQAAHIVSTFLGDYAAKDREQTDAQWLTVQFRKYPELWSDEAEIESAAREVSVSVAETFGRRASLNDALANGQSRAGWFASELERVAATKGVHDVGAYANTVENALEQATRNSATVIRRADGAISGCLNLDGFIAEQHHVDTFNVDAVTRGSPYRAKVMAPAPGERYGKNSVDIVICDGDGKIMRRYQSKYGADADVTSDLFAKGDYRGQRKLVPEGHGDAVSRSTETIEMDGVSSKPLSKEQAKQQQHDAQENGESAFYDWERVNRRAVARQILKGALLAAVVAVGFEGARILGRRAWNTLQGKTNPTIAEDLKAFLLGSLGSAANAGFHTAFAGAMVIAVKRGLLGELLKQTAPGRIASAAFIALENVKVLWQLGQGRITAEEALDTIGETTTVAIISLAVMTEGAALGAAVGAVFGPVGVAIGGFTGGLVAGMAGGVVGKAIYAGSKTLGKKAVQVVSRVADSITEGASRMVDSMLSLFGI</sequence>
<feature type="region of interest" description="Disordered" evidence="1">
    <location>
        <begin position="309"/>
        <end position="352"/>
    </location>
</feature>
<keyword evidence="2" id="KW-1133">Transmembrane helix</keyword>
<feature type="transmembrane region" description="Helical" evidence="2">
    <location>
        <begin position="411"/>
        <end position="439"/>
    </location>
</feature>
<feature type="region of interest" description="Disordered" evidence="1">
    <location>
        <begin position="1"/>
        <end position="28"/>
    </location>
</feature>